<dbReference type="EMBL" id="CAJVCH010029322">
    <property type="protein sequence ID" value="CAG7706539.1"/>
    <property type="molecule type" value="Genomic_DNA"/>
</dbReference>
<protein>
    <submittedName>
        <fullName evidence="1">Uncharacterized protein</fullName>
    </submittedName>
</protein>
<keyword evidence="2" id="KW-1185">Reference proteome</keyword>
<dbReference type="OrthoDB" id="264795at2759"/>
<sequence>MNNYWASSRNEFEALYLIIAPESTDVVLRALSIKETINDPVYNTAVQFCFAYQSKNFVKY</sequence>
<gene>
    <name evidence="1" type="ORF">AFUS01_LOCUS4678</name>
</gene>
<evidence type="ECO:0000313" key="2">
    <source>
        <dbReference type="Proteomes" id="UP000708208"/>
    </source>
</evidence>
<evidence type="ECO:0000313" key="1">
    <source>
        <dbReference type="EMBL" id="CAG7706539.1"/>
    </source>
</evidence>
<comment type="caution">
    <text evidence="1">The sequence shown here is derived from an EMBL/GenBank/DDBJ whole genome shotgun (WGS) entry which is preliminary data.</text>
</comment>
<dbReference type="AlphaFoldDB" id="A0A8J2NME2"/>
<reference evidence="1" key="1">
    <citation type="submission" date="2021-06" db="EMBL/GenBank/DDBJ databases">
        <authorList>
            <person name="Hodson N. C."/>
            <person name="Mongue J. A."/>
            <person name="Jaron S. K."/>
        </authorList>
    </citation>
    <scope>NUCLEOTIDE SEQUENCE</scope>
</reference>
<accession>A0A8J2NME2</accession>
<feature type="non-terminal residue" evidence="1">
    <location>
        <position position="1"/>
    </location>
</feature>
<name>A0A8J2NME2_9HEXA</name>
<dbReference type="Proteomes" id="UP000708208">
    <property type="component" value="Unassembled WGS sequence"/>
</dbReference>
<proteinExistence type="predicted"/>
<organism evidence="1 2">
    <name type="scientific">Allacma fusca</name>
    <dbReference type="NCBI Taxonomy" id="39272"/>
    <lineage>
        <taxon>Eukaryota</taxon>
        <taxon>Metazoa</taxon>
        <taxon>Ecdysozoa</taxon>
        <taxon>Arthropoda</taxon>
        <taxon>Hexapoda</taxon>
        <taxon>Collembola</taxon>
        <taxon>Symphypleona</taxon>
        <taxon>Sminthuridae</taxon>
        <taxon>Allacma</taxon>
    </lineage>
</organism>